<keyword evidence="4" id="KW-1185">Reference proteome</keyword>
<dbReference type="PANTHER" id="PTHR28159:SF1">
    <property type="entry name" value="TRAFFICKING PROTEIN PARTICLE COMPLEX II-SPECIFIC SUBUNIT 65"/>
    <property type="match status" value="1"/>
</dbReference>
<dbReference type="Proteomes" id="UP000683000">
    <property type="component" value="Unassembled WGS sequence"/>
</dbReference>
<dbReference type="PANTHER" id="PTHR28159">
    <property type="entry name" value="TRAFFICKING PROTEIN PARTICLE COMPLEX II-SPECIFIC SUBUNIT 65"/>
    <property type="match status" value="1"/>
</dbReference>
<sequence>MASGESLDTIFGSCALEVYTPDTSISFPEHAVDIDEWFASVKQPHAERKQAFFDEQLNLLLVMYIKHPSLNNTHDCHNPPRSLVDLLSHVQVSLEATYVSRTPNQDVPDTAGLVPPRTSSMATKSANPRCIPRYFHPTLRIRFRQLLKVTANTCNQRELFSFPVSGGRRKQQTDQRRSLHSCFLRPKKVGLLSITFVHPYLRIPFSDPLLCLTASATLRDMALCLSQSSHPFVAYLKRTGMISHLESGAMTGGEDTEEDEEEQDTGFEEINLFDGLTLAAPSPFNSTRKYLSSTTLFASSHIRTDWGPSFGLQTDSKSYPAKILPQSSANGLWVSCPNAYCICSPCLAADESSCFQSDQGADDRDDFDSGNEEREAGNSERTVVLCVEVENSGDSGPAMGFSLERLDVKIGGEGATARLIGWGESAFDSDIENRLFPLLIGSMEQYNLLYVVSFWGTPNDQENLLLTGRGINDGSELQRAVTITVYGRPYLTNEAKDENNNILSYPTRTFSSRWNCILDLSSRLREEPVDFHENSVGRSALPEPASPFPGRTAFSSLFASRTPTPPTPQAIAGKRHTLPGSITAMRAINPSASFRLSLPREYPGGSGTLLAPATGYTPPSVALQAFNRSVPTTFGTSMPEMPAQPFVTPPTPSYPAFSPSMTMNTPHIQALGSQQGYSGPSVEVKRERGMGLTSTVPQTPLPTVFRTQFDGRRDPLSVPSGEPIVVSVGLLPSESDNGICSVGQRKIYPSEQFTLDIFVYNQSSWTRRFEVSYPDANRRHRKTGQNKPTSGSKGKGVLEEFKASIAPPGILPLQNRVRVGPLKPSTCQSVRMDFLAISPGMHSVDILTLTDIETGYAVNLRSVMDIVVHERTIEEKEKVP</sequence>
<feature type="region of interest" description="Disordered" evidence="1">
    <location>
        <begin position="358"/>
        <end position="379"/>
    </location>
</feature>
<reference evidence="3" key="1">
    <citation type="submission" date="2021-03" db="EMBL/GenBank/DDBJ databases">
        <title>Evolutionary innovations through gain and loss of genes in the ectomycorrhizal Boletales.</title>
        <authorList>
            <person name="Wu G."/>
            <person name="Miyauchi S."/>
            <person name="Morin E."/>
            <person name="Yang Z.-L."/>
            <person name="Xu J."/>
            <person name="Martin F.M."/>
        </authorList>
    </citation>
    <scope>NUCLEOTIDE SEQUENCE</scope>
    <source>
        <strain evidence="3">BR01</strain>
    </source>
</reference>
<accession>A0A8I2YNP4</accession>
<dbReference type="InterPro" id="IPR024662">
    <property type="entry name" value="Trs65"/>
</dbReference>
<dbReference type="EMBL" id="JAGFBS010000014">
    <property type="protein sequence ID" value="KAG6375520.1"/>
    <property type="molecule type" value="Genomic_DNA"/>
</dbReference>
<name>A0A8I2YNP4_9AGAM</name>
<proteinExistence type="predicted"/>
<evidence type="ECO:0000313" key="3">
    <source>
        <dbReference type="EMBL" id="KAG6375520.1"/>
    </source>
</evidence>
<dbReference type="GO" id="GO:0006891">
    <property type="term" value="P:intra-Golgi vesicle-mediated transport"/>
    <property type="evidence" value="ECO:0007669"/>
    <property type="project" value="InterPro"/>
</dbReference>
<dbReference type="GO" id="GO:0005802">
    <property type="term" value="C:trans-Golgi network"/>
    <property type="evidence" value="ECO:0007669"/>
    <property type="project" value="TreeGrafter"/>
</dbReference>
<dbReference type="InterPro" id="IPR055420">
    <property type="entry name" value="IgD3_Trs65"/>
</dbReference>
<organism evidence="3 4">
    <name type="scientific">Boletus reticuloceps</name>
    <dbReference type="NCBI Taxonomy" id="495285"/>
    <lineage>
        <taxon>Eukaryota</taxon>
        <taxon>Fungi</taxon>
        <taxon>Dikarya</taxon>
        <taxon>Basidiomycota</taxon>
        <taxon>Agaricomycotina</taxon>
        <taxon>Agaricomycetes</taxon>
        <taxon>Agaricomycetidae</taxon>
        <taxon>Boletales</taxon>
        <taxon>Boletineae</taxon>
        <taxon>Boletaceae</taxon>
        <taxon>Boletoideae</taxon>
        <taxon>Boletus</taxon>
    </lineage>
</organism>
<dbReference type="OrthoDB" id="24630at2759"/>
<dbReference type="Pfam" id="PF12735">
    <property type="entry name" value="IgD3_Trs65"/>
    <property type="match status" value="1"/>
</dbReference>
<feature type="domain" description="Trafficking protein particle complex II-specific subunit 65 IgD3" evidence="2">
    <location>
        <begin position="744"/>
        <end position="868"/>
    </location>
</feature>
<feature type="region of interest" description="Disordered" evidence="1">
    <location>
        <begin position="105"/>
        <end position="125"/>
    </location>
</feature>
<feature type="region of interest" description="Disordered" evidence="1">
    <location>
        <begin position="776"/>
        <end position="795"/>
    </location>
</feature>
<evidence type="ECO:0000313" key="4">
    <source>
        <dbReference type="Proteomes" id="UP000683000"/>
    </source>
</evidence>
<evidence type="ECO:0000256" key="1">
    <source>
        <dbReference type="SAM" id="MobiDB-lite"/>
    </source>
</evidence>
<protein>
    <submittedName>
        <fullName evidence="3">TRAPP trafficking subunit Trs65-domain-containing protein</fullName>
    </submittedName>
</protein>
<dbReference type="AlphaFoldDB" id="A0A8I2YNP4"/>
<dbReference type="GO" id="GO:1990071">
    <property type="term" value="C:TRAPPII protein complex"/>
    <property type="evidence" value="ECO:0007669"/>
    <property type="project" value="InterPro"/>
</dbReference>
<comment type="caution">
    <text evidence="3">The sequence shown here is derived from an EMBL/GenBank/DDBJ whole genome shotgun (WGS) entry which is preliminary data.</text>
</comment>
<evidence type="ECO:0000259" key="2">
    <source>
        <dbReference type="Pfam" id="PF12735"/>
    </source>
</evidence>
<gene>
    <name evidence="3" type="ORF">JVT61DRAFT_3079</name>
</gene>